<keyword evidence="5" id="KW-0012">Acyltransferase</keyword>
<evidence type="ECO:0000256" key="5">
    <source>
        <dbReference type="ARBA" id="ARBA00023315"/>
    </source>
</evidence>
<keyword evidence="1" id="KW-0444">Lipid biosynthesis</keyword>
<sequence length="186" mass="20390">MKYSGEETHTFIGNNVSIRESVTINRGTIAFGKTIIGDNVLLMACAHVAHDCIVGNNTIMANLATLGGHVELGEWVNLGGGVMIHQFTKIGSQSFIGGGFRAVQDVPPFIIAAGEPLKFSGINKIGLKRRGFSNEERGLIKKAYRTYFMSKLNRKEALFKIKSDFPQSDQIKAIIKFIESSERGII</sequence>
<dbReference type="InterPro" id="IPR001451">
    <property type="entry name" value="Hexapep"/>
</dbReference>
<dbReference type="Pfam" id="PF00132">
    <property type="entry name" value="Hexapep"/>
    <property type="match status" value="1"/>
</dbReference>
<reference evidence="7" key="1">
    <citation type="submission" date="2018-05" db="EMBL/GenBank/DDBJ databases">
        <authorList>
            <person name="Lanie J.A."/>
            <person name="Ng W.-L."/>
            <person name="Kazmierczak K.M."/>
            <person name="Andrzejewski T.M."/>
            <person name="Davidsen T.M."/>
            <person name="Wayne K.J."/>
            <person name="Tettelin H."/>
            <person name="Glass J.I."/>
            <person name="Rusch D."/>
            <person name="Podicherti R."/>
            <person name="Tsui H.-C.T."/>
            <person name="Winkler M.E."/>
        </authorList>
    </citation>
    <scope>NUCLEOTIDE SEQUENCE</scope>
</reference>
<dbReference type="GO" id="GO:0008780">
    <property type="term" value="F:acyl-[acyl-carrier-protein]-UDP-N-acetylglucosamine O-acyltransferase activity"/>
    <property type="evidence" value="ECO:0007669"/>
    <property type="project" value="InterPro"/>
</dbReference>
<dbReference type="Pfam" id="PF13720">
    <property type="entry name" value="Acetyltransf_11"/>
    <property type="match status" value="1"/>
</dbReference>
<keyword evidence="2" id="KW-0441">Lipid A biosynthesis</keyword>
<dbReference type="InterPro" id="IPR029098">
    <property type="entry name" value="Acetyltransf_C"/>
</dbReference>
<dbReference type="GO" id="GO:0016020">
    <property type="term" value="C:membrane"/>
    <property type="evidence" value="ECO:0007669"/>
    <property type="project" value="GOC"/>
</dbReference>
<dbReference type="InterPro" id="IPR037157">
    <property type="entry name" value="Acetyltransf_C_sf"/>
</dbReference>
<evidence type="ECO:0000256" key="1">
    <source>
        <dbReference type="ARBA" id="ARBA00022516"/>
    </source>
</evidence>
<dbReference type="NCBIfam" id="NF003657">
    <property type="entry name" value="PRK05289.1"/>
    <property type="match status" value="1"/>
</dbReference>
<proteinExistence type="predicted"/>
<keyword evidence="4" id="KW-0443">Lipid metabolism</keyword>
<gene>
    <name evidence="7" type="ORF">METZ01_LOCUS293152</name>
</gene>
<dbReference type="Gene3D" id="1.20.1180.10">
    <property type="entry name" value="Udp N-acetylglucosamine O-acyltransferase, C-terminal domain"/>
    <property type="match status" value="1"/>
</dbReference>
<evidence type="ECO:0000313" key="7">
    <source>
        <dbReference type="EMBL" id="SVC40298.1"/>
    </source>
</evidence>
<accession>A0A382LUK0</accession>
<protein>
    <recommendedName>
        <fullName evidence="6">UDP N-acetylglucosamine O-acyltransferase C-terminal domain-containing protein</fullName>
    </recommendedName>
</protein>
<name>A0A382LUK0_9ZZZZ</name>
<dbReference type="InterPro" id="IPR010137">
    <property type="entry name" value="Lipid_A_LpxA"/>
</dbReference>
<evidence type="ECO:0000259" key="6">
    <source>
        <dbReference type="Pfam" id="PF13720"/>
    </source>
</evidence>
<evidence type="ECO:0000256" key="4">
    <source>
        <dbReference type="ARBA" id="ARBA00023098"/>
    </source>
</evidence>
<evidence type="ECO:0000256" key="3">
    <source>
        <dbReference type="ARBA" id="ARBA00022679"/>
    </source>
</evidence>
<dbReference type="PANTHER" id="PTHR43480:SF1">
    <property type="entry name" value="ACYL-[ACYL-CARRIER-PROTEIN]--UDP-N-ACETYLGLUCOSAMINE O-ACYLTRANSFERASE, MITOCHONDRIAL-RELATED"/>
    <property type="match status" value="1"/>
</dbReference>
<feature type="domain" description="UDP N-acetylglucosamine O-acyltransferase C-terminal" evidence="6">
    <location>
        <begin position="105"/>
        <end position="186"/>
    </location>
</feature>
<dbReference type="PANTHER" id="PTHR43480">
    <property type="entry name" value="ACYL-[ACYL-CARRIER-PROTEIN]--UDP-N-ACETYLGLUCOSAMINE O-ACYLTRANSFERASE"/>
    <property type="match status" value="1"/>
</dbReference>
<dbReference type="EMBL" id="UINC01089309">
    <property type="protein sequence ID" value="SVC40298.1"/>
    <property type="molecule type" value="Genomic_DNA"/>
</dbReference>
<evidence type="ECO:0000256" key="2">
    <source>
        <dbReference type="ARBA" id="ARBA00022556"/>
    </source>
</evidence>
<dbReference type="AlphaFoldDB" id="A0A382LUK0"/>
<keyword evidence="3" id="KW-0808">Transferase</keyword>
<dbReference type="InterPro" id="IPR011004">
    <property type="entry name" value="Trimer_LpxA-like_sf"/>
</dbReference>
<organism evidence="7">
    <name type="scientific">marine metagenome</name>
    <dbReference type="NCBI Taxonomy" id="408172"/>
    <lineage>
        <taxon>unclassified sequences</taxon>
        <taxon>metagenomes</taxon>
        <taxon>ecological metagenomes</taxon>
    </lineage>
</organism>
<dbReference type="GO" id="GO:0009245">
    <property type="term" value="P:lipid A biosynthetic process"/>
    <property type="evidence" value="ECO:0007669"/>
    <property type="project" value="UniProtKB-KW"/>
</dbReference>
<dbReference type="Gene3D" id="2.160.10.10">
    <property type="entry name" value="Hexapeptide repeat proteins"/>
    <property type="match status" value="1"/>
</dbReference>
<dbReference type="SUPFAM" id="SSF51161">
    <property type="entry name" value="Trimeric LpxA-like enzymes"/>
    <property type="match status" value="1"/>
</dbReference>